<gene>
    <name evidence="2" type="ORF">LS72_009940</name>
</gene>
<dbReference type="Gene3D" id="1.10.3210.10">
    <property type="entry name" value="Hypothetical protein af1432"/>
    <property type="match status" value="1"/>
</dbReference>
<evidence type="ECO:0000313" key="2">
    <source>
        <dbReference type="EMBL" id="TLE13398.1"/>
    </source>
</evidence>
<accession>A0A4U8UBV9</accession>
<dbReference type="Proteomes" id="UP000029920">
    <property type="component" value="Unassembled WGS sequence"/>
</dbReference>
<reference evidence="2 3" key="1">
    <citation type="journal article" date="2014" name="Genome Announc.">
        <title>Draft genome sequences of eight enterohepatic helicobacter species isolated from both laboratory and wild rodents.</title>
        <authorList>
            <person name="Sheh A."/>
            <person name="Shen Z."/>
            <person name="Fox J.G."/>
        </authorList>
    </citation>
    <scope>NUCLEOTIDE SEQUENCE [LARGE SCALE GENOMIC DNA]</scope>
    <source>
        <strain evidence="2 3">MIT-03-7007</strain>
    </source>
</reference>
<dbReference type="PROSITE" id="PS51833">
    <property type="entry name" value="HDOD"/>
    <property type="match status" value="1"/>
</dbReference>
<proteinExistence type="predicted"/>
<comment type="caution">
    <text evidence="2">The sequence shown here is derived from an EMBL/GenBank/DDBJ whole genome shotgun (WGS) entry which is preliminary data.</text>
</comment>
<keyword evidence="3" id="KW-1185">Reference proteome</keyword>
<sequence length="285" mass="32514">MKEALQTAINDLPPLPKTALELREYVDTAKDIKISEVEKIIKSDSLVFMELLKLVNSAYYSFANTINSVSHAISLLGVINVKNIILINALRSSFKVDTRPYGLDIENFTQTNHQILEFTLSFAKSMDKRLMSELTPNALLLRIGIVVFSDILLKAGLGNQFLQAIKEGEFRNISEVEKEFFGISSNDFLVYILQEWKFEPKIINIAKFVKNPLNAPKDIEHLVFSLSAVDSLYTLHYELDIPSILSALDYLELANQRQVNVDKNLFLDNLPQSAKNKYYQYLKEK</sequence>
<organism evidence="2 3">
    <name type="scientific">Helicobacter apodemus</name>
    <dbReference type="NCBI Taxonomy" id="135569"/>
    <lineage>
        <taxon>Bacteria</taxon>
        <taxon>Pseudomonadati</taxon>
        <taxon>Campylobacterota</taxon>
        <taxon>Epsilonproteobacteria</taxon>
        <taxon>Campylobacterales</taxon>
        <taxon>Helicobacteraceae</taxon>
        <taxon>Helicobacter</taxon>
    </lineage>
</organism>
<dbReference type="RefSeq" id="WP_034555165.1">
    <property type="nucleotide sequence ID" value="NZ_JRPC02000042.1"/>
</dbReference>
<name>A0A4U8UBV9_9HELI</name>
<protein>
    <submittedName>
        <fullName evidence="2">HDOD domain-containing protein</fullName>
    </submittedName>
</protein>
<dbReference type="EMBL" id="JRPC02000042">
    <property type="protein sequence ID" value="TLE13398.1"/>
    <property type="molecule type" value="Genomic_DNA"/>
</dbReference>
<dbReference type="PANTHER" id="PTHR33525">
    <property type="match status" value="1"/>
</dbReference>
<dbReference type="Pfam" id="PF08668">
    <property type="entry name" value="HDOD"/>
    <property type="match status" value="1"/>
</dbReference>
<dbReference type="InterPro" id="IPR052340">
    <property type="entry name" value="RNase_Y/CdgJ"/>
</dbReference>
<dbReference type="AlphaFoldDB" id="A0A4U8UBV9"/>
<evidence type="ECO:0000259" key="1">
    <source>
        <dbReference type="PROSITE" id="PS51833"/>
    </source>
</evidence>
<dbReference type="PANTHER" id="PTHR33525:SF3">
    <property type="entry name" value="RIBONUCLEASE Y"/>
    <property type="match status" value="1"/>
</dbReference>
<dbReference type="SUPFAM" id="SSF109604">
    <property type="entry name" value="HD-domain/PDEase-like"/>
    <property type="match status" value="1"/>
</dbReference>
<feature type="domain" description="HDOD" evidence="1">
    <location>
        <begin position="12"/>
        <end position="212"/>
    </location>
</feature>
<dbReference type="InterPro" id="IPR013976">
    <property type="entry name" value="HDOD"/>
</dbReference>
<evidence type="ECO:0000313" key="3">
    <source>
        <dbReference type="Proteomes" id="UP000029920"/>
    </source>
</evidence>